<evidence type="ECO:0000256" key="9">
    <source>
        <dbReference type="RuleBase" id="RU362011"/>
    </source>
</evidence>
<dbReference type="PANTHER" id="PTHR43773">
    <property type="entry name" value="MAGNESIUM TRANSPORTER MGTE"/>
    <property type="match status" value="1"/>
</dbReference>
<comment type="subunit">
    <text evidence="9">Homodimer.</text>
</comment>
<evidence type="ECO:0000256" key="2">
    <source>
        <dbReference type="ARBA" id="ARBA00009749"/>
    </source>
</evidence>
<dbReference type="PANTHER" id="PTHR43773:SF1">
    <property type="entry name" value="MAGNESIUM TRANSPORTER MGTE"/>
    <property type="match status" value="1"/>
</dbReference>
<evidence type="ECO:0000256" key="6">
    <source>
        <dbReference type="ARBA" id="ARBA00022989"/>
    </source>
</evidence>
<feature type="transmembrane region" description="Helical" evidence="9">
    <location>
        <begin position="378"/>
        <end position="397"/>
    </location>
</feature>
<dbReference type="SUPFAM" id="SSF161093">
    <property type="entry name" value="MgtE membrane domain-like"/>
    <property type="match status" value="1"/>
</dbReference>
<evidence type="ECO:0000256" key="7">
    <source>
        <dbReference type="ARBA" id="ARBA00023136"/>
    </source>
</evidence>
<keyword evidence="3 9" id="KW-0813">Transport</keyword>
<keyword evidence="6 9" id="KW-1133">Transmembrane helix</keyword>
<dbReference type="SMART" id="SM00116">
    <property type="entry name" value="CBS"/>
    <property type="match status" value="2"/>
</dbReference>
<evidence type="ECO:0000256" key="1">
    <source>
        <dbReference type="ARBA" id="ARBA00004141"/>
    </source>
</evidence>
<keyword evidence="7 9" id="KW-0472">Membrane</keyword>
<keyword evidence="12" id="KW-1185">Reference proteome</keyword>
<feature type="transmembrane region" description="Helical" evidence="9">
    <location>
        <begin position="304"/>
        <end position="324"/>
    </location>
</feature>
<protein>
    <recommendedName>
        <fullName evidence="9">Magnesium transporter MgtE</fullName>
    </recommendedName>
</protein>
<dbReference type="InterPro" id="IPR046342">
    <property type="entry name" value="CBS_dom_sf"/>
</dbReference>
<dbReference type="SMART" id="SM00924">
    <property type="entry name" value="MgtE_N"/>
    <property type="match status" value="1"/>
</dbReference>
<dbReference type="InterPro" id="IPR006667">
    <property type="entry name" value="SLC41_membr_dom"/>
</dbReference>
<dbReference type="CDD" id="cd04606">
    <property type="entry name" value="CBS_pair_Mg_transporter"/>
    <property type="match status" value="1"/>
</dbReference>
<dbReference type="PROSITE" id="PS51371">
    <property type="entry name" value="CBS"/>
    <property type="match status" value="1"/>
</dbReference>
<evidence type="ECO:0000256" key="4">
    <source>
        <dbReference type="ARBA" id="ARBA00022692"/>
    </source>
</evidence>
<keyword evidence="9" id="KW-1003">Cell membrane</keyword>
<dbReference type="InterPro" id="IPR006668">
    <property type="entry name" value="Mg_transptr_MgtE_intracell_dom"/>
</dbReference>
<feature type="transmembrane region" description="Helical" evidence="9">
    <location>
        <begin position="403"/>
        <end position="430"/>
    </location>
</feature>
<dbReference type="NCBIfam" id="TIGR00400">
    <property type="entry name" value="mgtE"/>
    <property type="match status" value="1"/>
</dbReference>
<keyword evidence="8" id="KW-0129">CBS domain</keyword>
<dbReference type="InterPro" id="IPR000644">
    <property type="entry name" value="CBS_dom"/>
</dbReference>
<feature type="transmembrane region" description="Helical" evidence="9">
    <location>
        <begin position="330"/>
        <end position="357"/>
    </location>
</feature>
<dbReference type="EMBL" id="BAAAZT010000018">
    <property type="protein sequence ID" value="GAA3896689.1"/>
    <property type="molecule type" value="Genomic_DNA"/>
</dbReference>
<comment type="function">
    <text evidence="9">Acts as a magnesium transporter.</text>
</comment>
<dbReference type="InterPro" id="IPR038076">
    <property type="entry name" value="MgtE_N_sf"/>
</dbReference>
<reference evidence="12" key="1">
    <citation type="journal article" date="2019" name="Int. J. Syst. Evol. Microbiol.">
        <title>The Global Catalogue of Microorganisms (GCM) 10K type strain sequencing project: providing services to taxonomists for standard genome sequencing and annotation.</title>
        <authorList>
            <consortium name="The Broad Institute Genomics Platform"/>
            <consortium name="The Broad Institute Genome Sequencing Center for Infectious Disease"/>
            <person name="Wu L."/>
            <person name="Ma J."/>
        </authorList>
    </citation>
    <scope>NUCLEOTIDE SEQUENCE [LARGE SCALE GENOMIC DNA]</scope>
    <source>
        <strain evidence="12">JCM 16914</strain>
    </source>
</reference>
<dbReference type="InterPro" id="IPR006669">
    <property type="entry name" value="MgtE_transporter"/>
</dbReference>
<dbReference type="SUPFAM" id="SSF158791">
    <property type="entry name" value="MgtE N-terminal domain-like"/>
    <property type="match status" value="1"/>
</dbReference>
<dbReference type="Proteomes" id="UP001500133">
    <property type="component" value="Unassembled WGS sequence"/>
</dbReference>
<name>A0ABP7L849_9GAMM</name>
<evidence type="ECO:0000313" key="11">
    <source>
        <dbReference type="EMBL" id="GAA3896689.1"/>
    </source>
</evidence>
<evidence type="ECO:0000256" key="5">
    <source>
        <dbReference type="ARBA" id="ARBA00022842"/>
    </source>
</evidence>
<keyword evidence="5 9" id="KW-0460">Magnesium</keyword>
<dbReference type="Pfam" id="PF00571">
    <property type="entry name" value="CBS"/>
    <property type="match status" value="2"/>
</dbReference>
<evidence type="ECO:0000256" key="3">
    <source>
        <dbReference type="ARBA" id="ARBA00022448"/>
    </source>
</evidence>
<keyword evidence="4 9" id="KW-0812">Transmembrane</keyword>
<dbReference type="Gene3D" id="3.10.580.10">
    <property type="entry name" value="CBS-domain"/>
    <property type="match status" value="1"/>
</dbReference>
<proteinExistence type="inferred from homology"/>
<dbReference type="SUPFAM" id="SSF54631">
    <property type="entry name" value="CBS-domain pair"/>
    <property type="match status" value="1"/>
</dbReference>
<feature type="transmembrane region" description="Helical" evidence="9">
    <location>
        <begin position="442"/>
        <end position="468"/>
    </location>
</feature>
<organism evidence="11 12">
    <name type="scientific">Halomonas cibimaris</name>
    <dbReference type="NCBI Taxonomy" id="657012"/>
    <lineage>
        <taxon>Bacteria</taxon>
        <taxon>Pseudomonadati</taxon>
        <taxon>Pseudomonadota</taxon>
        <taxon>Gammaproteobacteria</taxon>
        <taxon>Oceanospirillales</taxon>
        <taxon>Halomonadaceae</taxon>
        <taxon>Halomonas</taxon>
    </lineage>
</organism>
<dbReference type="Gene3D" id="1.10.357.20">
    <property type="entry name" value="SLC41 divalent cation transporters, integral membrane domain"/>
    <property type="match status" value="1"/>
</dbReference>
<evidence type="ECO:0000259" key="10">
    <source>
        <dbReference type="PROSITE" id="PS51371"/>
    </source>
</evidence>
<comment type="caution">
    <text evidence="11">The sequence shown here is derived from an EMBL/GenBank/DDBJ whole genome shotgun (WGS) entry which is preliminary data.</text>
</comment>
<feature type="domain" description="CBS" evidence="10">
    <location>
        <begin position="220"/>
        <end position="276"/>
    </location>
</feature>
<gene>
    <name evidence="11" type="primary">mgtE</name>
    <name evidence="11" type="ORF">GCM10022228_04410</name>
</gene>
<sequence length="472" mass="50037">MALDDKTLDALKNDLLTRYVSAAQQDGAAPAETPDRAAERLGEIRSPDIGEILEALIEDDGALEAAVATLALLENDRAANVLGYLPGDHQLAIVGALDDAQALKLLEEMGSDERADLFNLLGDDRREALLRRMARKEREDLKRLASYEEGCAGAIMTSDYVAIASGMTVSQALMRVRQTAPDAETVYQLYVLAADGELIGTMSLRQLMVAPPGAVVDDIMIRDVIQATVDELQEEVARSVARYDLIALPVTDGDNRMVGIVTHDDAMDVAEFEATEDIHKGMSIGQLEEGVSRVPLWTLYRKRVLWLVLLVFANLFSGAGIAYFEDTIAAQVALVFFLPLLIGSGGNAGAQAATLMVRGMATGDVGVKDWGKMLGRELLVAGSLGLTMALAVAPIGIMRGGNAVALIVAASMITIVLFGSLLGMCLPFVLERFKLDPATASAPLVTTVIDATGVVIYFSIATTVLAGAGAGG</sequence>
<dbReference type="Pfam" id="PF01769">
    <property type="entry name" value="MgtE"/>
    <property type="match status" value="1"/>
</dbReference>
<accession>A0ABP7L849</accession>
<dbReference type="Gene3D" id="1.25.60.10">
    <property type="entry name" value="MgtE N-terminal domain-like"/>
    <property type="match status" value="1"/>
</dbReference>
<evidence type="ECO:0000313" key="12">
    <source>
        <dbReference type="Proteomes" id="UP001500133"/>
    </source>
</evidence>
<dbReference type="Pfam" id="PF03448">
    <property type="entry name" value="MgtE_N"/>
    <property type="match status" value="1"/>
</dbReference>
<comment type="similarity">
    <text evidence="2 9">Belongs to the SLC41A transporter family.</text>
</comment>
<dbReference type="RefSeq" id="WP_344701867.1">
    <property type="nucleotide sequence ID" value="NZ_BAAAZT010000018.1"/>
</dbReference>
<keyword evidence="9" id="KW-0479">Metal-binding</keyword>
<dbReference type="InterPro" id="IPR036739">
    <property type="entry name" value="SLC41_membr_dom_sf"/>
</dbReference>
<comment type="subcellular location">
    <subcellularLocation>
        <location evidence="9">Cell membrane</location>
        <topology evidence="9">Multi-pass membrane protein</topology>
    </subcellularLocation>
    <subcellularLocation>
        <location evidence="1">Membrane</location>
        <topology evidence="1">Multi-pass membrane protein</topology>
    </subcellularLocation>
</comment>
<evidence type="ECO:0000256" key="8">
    <source>
        <dbReference type="PROSITE-ProRule" id="PRU00703"/>
    </source>
</evidence>